<accession>A0A5S9P3C9</accession>
<dbReference type="Proteomes" id="UP000435877">
    <property type="component" value="Unassembled WGS sequence"/>
</dbReference>
<dbReference type="Gene3D" id="3.30.70.2590">
    <property type="match status" value="1"/>
</dbReference>
<dbReference type="Proteomes" id="UP000439591">
    <property type="component" value="Unassembled WGS sequence"/>
</dbReference>
<evidence type="ECO:0000313" key="3">
    <source>
        <dbReference type="Proteomes" id="UP000435877"/>
    </source>
</evidence>
<sequence>MDILLPHQSRNLEYYRGRQCNKQWRDFLSVLLDELDSNVGANEVQAFFSVLGTKLASRWPLSEQSTLEGLELEANTIWNELDWGWCQFKVESAAITIIHDDWPNPDYGKETLWSLAFSALLQGIYTSWLREQGGDTVVDVRITENTKGKPLKLMYGG</sequence>
<dbReference type="Pfam" id="PF03500">
    <property type="entry name" value="Cellsynth_D"/>
    <property type="match status" value="1"/>
</dbReference>
<proteinExistence type="predicted"/>
<dbReference type="OrthoDB" id="6078279at2"/>
<evidence type="ECO:0008006" key="5">
    <source>
        <dbReference type="Google" id="ProtNLM"/>
    </source>
</evidence>
<gene>
    <name evidence="1" type="ORF">IHBHHGIJ_01978</name>
    <name evidence="2" type="ORF">KFEGEMFD_01580</name>
</gene>
<dbReference type="GO" id="GO:0030244">
    <property type="term" value="P:cellulose biosynthetic process"/>
    <property type="evidence" value="ECO:0007669"/>
    <property type="project" value="InterPro"/>
</dbReference>
<keyword evidence="3" id="KW-1185">Reference proteome</keyword>
<evidence type="ECO:0000313" key="1">
    <source>
        <dbReference type="EMBL" id="CAA0090256.1"/>
    </source>
</evidence>
<dbReference type="EMBL" id="CACSIM010000002">
    <property type="protein sequence ID" value="CAA0097661.1"/>
    <property type="molecule type" value="Genomic_DNA"/>
</dbReference>
<dbReference type="InterPro" id="IPR038470">
    <property type="entry name" value="Cellsynth_D_sf"/>
</dbReference>
<dbReference type="InterPro" id="IPR022798">
    <property type="entry name" value="BcsD_bac"/>
</dbReference>
<evidence type="ECO:0000313" key="2">
    <source>
        <dbReference type="EMBL" id="CAA0097661.1"/>
    </source>
</evidence>
<dbReference type="RefSeq" id="WP_159268574.1">
    <property type="nucleotide sequence ID" value="NZ_CACSIK010000001.1"/>
</dbReference>
<dbReference type="AlphaFoldDB" id="A0A5S9P3C9"/>
<reference evidence="3 4" key="1">
    <citation type="submission" date="2019-11" db="EMBL/GenBank/DDBJ databases">
        <authorList>
            <person name="Holert J."/>
        </authorList>
    </citation>
    <scope>NUCLEOTIDE SEQUENCE [LARGE SCALE GENOMIC DNA]</scope>
    <source>
        <strain evidence="2">BC3_2A</strain>
        <strain evidence="1">SB11_1A</strain>
    </source>
</reference>
<protein>
    <recommendedName>
        <fullName evidence="5">Cellulose synthase</fullName>
    </recommendedName>
</protein>
<name>A0A5S9P3C9_9GAMM</name>
<organism evidence="2 4">
    <name type="scientific">Zhongshania aliphaticivorans</name>
    <dbReference type="NCBI Taxonomy" id="1470434"/>
    <lineage>
        <taxon>Bacteria</taxon>
        <taxon>Pseudomonadati</taxon>
        <taxon>Pseudomonadota</taxon>
        <taxon>Gammaproteobacteria</taxon>
        <taxon>Cellvibrionales</taxon>
        <taxon>Spongiibacteraceae</taxon>
        <taxon>Zhongshania</taxon>
    </lineage>
</organism>
<evidence type="ECO:0000313" key="4">
    <source>
        <dbReference type="Proteomes" id="UP000439591"/>
    </source>
</evidence>
<dbReference type="EMBL" id="CACSIK010000001">
    <property type="protein sequence ID" value="CAA0090256.1"/>
    <property type="molecule type" value="Genomic_DNA"/>
</dbReference>